<keyword evidence="1" id="KW-1185">Reference proteome</keyword>
<organism evidence="1 2">
    <name type="scientific">Spinacia oleracea</name>
    <name type="common">Spinach</name>
    <dbReference type="NCBI Taxonomy" id="3562"/>
    <lineage>
        <taxon>Eukaryota</taxon>
        <taxon>Viridiplantae</taxon>
        <taxon>Streptophyta</taxon>
        <taxon>Embryophyta</taxon>
        <taxon>Tracheophyta</taxon>
        <taxon>Spermatophyta</taxon>
        <taxon>Magnoliopsida</taxon>
        <taxon>eudicotyledons</taxon>
        <taxon>Gunneridae</taxon>
        <taxon>Pentapetalae</taxon>
        <taxon>Caryophyllales</taxon>
        <taxon>Chenopodiaceae</taxon>
        <taxon>Chenopodioideae</taxon>
        <taxon>Anserineae</taxon>
        <taxon>Spinacia</taxon>
    </lineage>
</organism>
<proteinExistence type="predicted"/>
<evidence type="ECO:0000313" key="2">
    <source>
        <dbReference type="RefSeq" id="XP_021838710.1"/>
    </source>
</evidence>
<gene>
    <name evidence="2" type="primary">LOC110778466</name>
</gene>
<dbReference type="PANTHER" id="PTHR36388">
    <property type="entry name" value="OS02G0469000 PROTEIN"/>
    <property type="match status" value="1"/>
</dbReference>
<reference evidence="1" key="1">
    <citation type="journal article" date="2021" name="Nat. Commun.">
        <title>Genomic analyses provide insights into spinach domestication and the genetic basis of agronomic traits.</title>
        <authorList>
            <person name="Cai X."/>
            <person name="Sun X."/>
            <person name="Xu C."/>
            <person name="Sun H."/>
            <person name="Wang X."/>
            <person name="Ge C."/>
            <person name="Zhang Z."/>
            <person name="Wang Q."/>
            <person name="Fei Z."/>
            <person name="Jiao C."/>
            <person name="Wang Q."/>
        </authorList>
    </citation>
    <scope>NUCLEOTIDE SEQUENCE [LARGE SCALE GENOMIC DNA]</scope>
    <source>
        <strain evidence="1">cv. Varoflay</strain>
    </source>
</reference>
<evidence type="ECO:0000313" key="1">
    <source>
        <dbReference type="Proteomes" id="UP000813463"/>
    </source>
</evidence>
<protein>
    <submittedName>
        <fullName evidence="2">Uncharacterized protein</fullName>
    </submittedName>
</protein>
<dbReference type="Proteomes" id="UP000813463">
    <property type="component" value="Chromosome 4"/>
</dbReference>
<dbReference type="KEGG" id="soe:110778466"/>
<dbReference type="AlphaFoldDB" id="A0A9R0JLI3"/>
<dbReference type="OrthoDB" id="1894296at2759"/>
<dbReference type="GeneID" id="110778466"/>
<name>A0A9R0JLI3_SPIOL</name>
<accession>A0A9R0JLI3</accession>
<dbReference type="RefSeq" id="XP_021838710.1">
    <property type="nucleotide sequence ID" value="XM_021983018.2"/>
</dbReference>
<reference evidence="2" key="2">
    <citation type="submission" date="2025-08" db="UniProtKB">
        <authorList>
            <consortium name="RefSeq"/>
        </authorList>
    </citation>
    <scope>IDENTIFICATION</scope>
    <source>
        <tissue evidence="2">Leaf</tissue>
    </source>
</reference>
<sequence>MAIVDDDMKEDSLWSIFLNSRISNVDEETLTPEVVAWADSCLNKDADADWSSIKDALLEILSSQQEPPTNSSSVQSSIQQLAADDVLHFREDLTSMELGSVSDENEDLIYNDVGEIESIDVSEDDEDDLIFRNKWDQKKGKVRNVFRPNYSEDVKVENLDSDLNSSSKTSEVYPSSVDIFKVWDLGVSEDQDDFAKLLNKALDDNIPAQIQSSTSDSAALIDPMHVSMDDLIAGIGDLSLKQNTT</sequence>
<dbReference type="PANTHER" id="PTHR36388:SF1">
    <property type="entry name" value="OS02G0469000 PROTEIN"/>
    <property type="match status" value="1"/>
</dbReference>